<dbReference type="InterPro" id="IPR018201">
    <property type="entry name" value="Ketoacyl_synth_AS"/>
</dbReference>
<keyword evidence="10 14" id="KW-0012">Acyltransferase</keyword>
<dbReference type="GO" id="GO:0005829">
    <property type="term" value="C:cytosol"/>
    <property type="evidence" value="ECO:0007669"/>
    <property type="project" value="TreeGrafter"/>
</dbReference>
<evidence type="ECO:0000256" key="6">
    <source>
        <dbReference type="ARBA" id="ARBA00022679"/>
    </source>
</evidence>
<dbReference type="NCBIfam" id="NF005589">
    <property type="entry name" value="PRK07314.1"/>
    <property type="match status" value="1"/>
</dbReference>
<feature type="domain" description="Ketosynthase family 3 (KS3)" evidence="17">
    <location>
        <begin position="3"/>
        <end position="410"/>
    </location>
</feature>
<dbReference type="Pfam" id="PF02801">
    <property type="entry name" value="Ketoacyl-synt_C"/>
    <property type="match status" value="1"/>
</dbReference>
<gene>
    <name evidence="18" type="ORF">BW143_17180</name>
</gene>
<dbReference type="PANTHER" id="PTHR11712">
    <property type="entry name" value="POLYKETIDE SYNTHASE-RELATED"/>
    <property type="match status" value="1"/>
</dbReference>
<dbReference type="PANTHER" id="PTHR11712:SF336">
    <property type="entry name" value="3-OXOACYL-[ACYL-CARRIER-PROTEIN] SYNTHASE, MITOCHONDRIAL"/>
    <property type="match status" value="1"/>
</dbReference>
<dbReference type="PROSITE" id="PS52004">
    <property type="entry name" value="KS3_2"/>
    <property type="match status" value="1"/>
</dbReference>
<dbReference type="InterPro" id="IPR014030">
    <property type="entry name" value="Ketoacyl_synth_N"/>
</dbReference>
<feature type="active site" description="For beta-ketoacyl synthase activity" evidence="15">
    <location>
        <position position="164"/>
    </location>
</feature>
<comment type="caution">
    <text evidence="18">The sequence shown here is derived from an EMBL/GenBank/DDBJ whole genome shotgun (WGS) entry which is preliminary data.</text>
</comment>
<dbReference type="PIRSF" id="PIRSF000447">
    <property type="entry name" value="KAS_II"/>
    <property type="match status" value="1"/>
</dbReference>
<evidence type="ECO:0000256" key="4">
    <source>
        <dbReference type="ARBA" id="ARBA00014657"/>
    </source>
</evidence>
<comment type="function">
    <text evidence="11 14">Involved in the type II fatty acid elongation cycle. Catalyzes the elongation of a wide range of acyl-ACP by the addition of two carbons from malonyl-ACP to an acyl acceptor. Can efficiently catalyze the conversion of palmitoleoyl-ACP (cis-hexadec-9-enoyl-ACP) to cis-vaccenoyl-ACP (cis-octadec-11-enoyl-ACP), an essential step in the thermal regulation of fatty acid composition.</text>
</comment>
<evidence type="ECO:0000313" key="19">
    <source>
        <dbReference type="Proteomes" id="UP000187367"/>
    </source>
</evidence>
<evidence type="ECO:0000256" key="1">
    <source>
        <dbReference type="ARBA" id="ARBA00005194"/>
    </source>
</evidence>
<organism evidence="18 19">
    <name type="scientific">Bacillus swezeyi</name>
    <dbReference type="NCBI Taxonomy" id="1925020"/>
    <lineage>
        <taxon>Bacteria</taxon>
        <taxon>Bacillati</taxon>
        <taxon>Bacillota</taxon>
        <taxon>Bacilli</taxon>
        <taxon>Bacillales</taxon>
        <taxon>Bacillaceae</taxon>
        <taxon>Bacillus</taxon>
    </lineage>
</organism>
<evidence type="ECO:0000256" key="7">
    <source>
        <dbReference type="ARBA" id="ARBA00022832"/>
    </source>
</evidence>
<dbReference type="GO" id="GO:0006633">
    <property type="term" value="P:fatty acid biosynthetic process"/>
    <property type="evidence" value="ECO:0007669"/>
    <property type="project" value="UniProtKB-UniRule"/>
</dbReference>
<name>A0A1R1QDU1_9BACI</name>
<proteinExistence type="inferred from homology"/>
<dbReference type="InterPro" id="IPR014031">
    <property type="entry name" value="Ketoacyl_synth_C"/>
</dbReference>
<dbReference type="CDD" id="cd00834">
    <property type="entry name" value="KAS_I_II"/>
    <property type="match status" value="1"/>
</dbReference>
<comment type="catalytic activity">
    <reaction evidence="13 14">
        <text>a fatty acyl-[ACP] + malonyl-[ACP] + H(+) = a 3-oxoacyl-[ACP] + holo-[ACP] + CO2</text>
        <dbReference type="Rhea" id="RHEA:22836"/>
        <dbReference type="Rhea" id="RHEA-COMP:9623"/>
        <dbReference type="Rhea" id="RHEA-COMP:9685"/>
        <dbReference type="Rhea" id="RHEA-COMP:9916"/>
        <dbReference type="Rhea" id="RHEA-COMP:14125"/>
        <dbReference type="ChEBI" id="CHEBI:15378"/>
        <dbReference type="ChEBI" id="CHEBI:16526"/>
        <dbReference type="ChEBI" id="CHEBI:64479"/>
        <dbReference type="ChEBI" id="CHEBI:78449"/>
        <dbReference type="ChEBI" id="CHEBI:78776"/>
        <dbReference type="ChEBI" id="CHEBI:138651"/>
    </reaction>
</comment>
<reference evidence="18 19" key="1">
    <citation type="submission" date="2017-01" db="EMBL/GenBank/DDBJ databases">
        <title>Bacillus phylogenomics.</title>
        <authorList>
            <person name="Dunlap C."/>
        </authorList>
    </citation>
    <scope>NUCLEOTIDE SEQUENCE [LARGE SCALE GENOMIC DNA]</scope>
    <source>
        <strain evidence="18 19">NRRL B-41282</strain>
    </source>
</reference>
<evidence type="ECO:0000256" key="13">
    <source>
        <dbReference type="ARBA" id="ARBA00047659"/>
    </source>
</evidence>
<keyword evidence="5 14" id="KW-0444">Lipid biosynthesis</keyword>
<dbReference type="GeneID" id="92789081"/>
<dbReference type="Gene3D" id="3.40.47.10">
    <property type="match status" value="1"/>
</dbReference>
<dbReference type="AlphaFoldDB" id="A0A1R1QDU1"/>
<comment type="similarity">
    <text evidence="2 14 16">Belongs to the thiolase-like superfamily. Beta-ketoacyl-ACP synthases family.</text>
</comment>
<keyword evidence="19" id="KW-1185">Reference proteome</keyword>
<dbReference type="FunFam" id="3.40.47.10:FF:000026">
    <property type="entry name" value="3-oxoacyl-[acyl-carrier-protein] synthase 2"/>
    <property type="match status" value="1"/>
</dbReference>
<sequence>MNSKRVVITGLGALSPLGNDVKTSWNNAVDGVSGVGPITRVNADEYPAKVAAELKDFKIEDYMDKKEARKMDRFTQYAVVSAKMAVEDAKLDINDKIADRVGVWVGSGIGGLETLEQQFETFLTKGPRRVSPFFVPMMIPDMATGQISIALGAKGVNSCTVTACATGTNSIGDAFKVIQRGDADVMISGGTEAPLTRMSFAGFSANKALSTNPDPKTASRPFDKNRDGFVMGEGAGIVVLEELEHALNRGAHIYAEVVGYGSTGDAYHITAPAPNGEGGVRAMKEAIKDSGLAPEAVDYINAHGTSTPYNDKFETIAIKEVFGEHAYKLAVSSTKSMTGHLLGAAGGIEAIFSVLAIKEGIIPPTINIETPDEDCDLDYVPDQARRQDVNVVLSNSLGFGGHNATLIFKKYE</sequence>
<evidence type="ECO:0000256" key="3">
    <source>
        <dbReference type="ARBA" id="ARBA00012356"/>
    </source>
</evidence>
<protein>
    <recommendedName>
        <fullName evidence="4 14">3-oxoacyl-[acyl-carrier-protein] synthase 2</fullName>
        <ecNumber evidence="3 14">2.3.1.179</ecNumber>
    </recommendedName>
</protein>
<evidence type="ECO:0000256" key="8">
    <source>
        <dbReference type="ARBA" id="ARBA00023098"/>
    </source>
</evidence>
<evidence type="ECO:0000256" key="5">
    <source>
        <dbReference type="ARBA" id="ARBA00022516"/>
    </source>
</evidence>
<keyword evidence="6 14" id="KW-0808">Transferase</keyword>
<dbReference type="NCBIfam" id="NF004970">
    <property type="entry name" value="PRK06333.1"/>
    <property type="match status" value="1"/>
</dbReference>
<evidence type="ECO:0000313" key="18">
    <source>
        <dbReference type="EMBL" id="OMI01426.1"/>
    </source>
</evidence>
<dbReference type="InterPro" id="IPR020841">
    <property type="entry name" value="PKS_Beta-ketoAc_synthase_dom"/>
</dbReference>
<accession>A0A1R1S0K6</accession>
<dbReference type="PROSITE" id="PS00606">
    <property type="entry name" value="KS3_1"/>
    <property type="match status" value="1"/>
</dbReference>
<dbReference type="InterPro" id="IPR017568">
    <property type="entry name" value="3-oxoacyl-ACP_synth-2"/>
</dbReference>
<evidence type="ECO:0000256" key="11">
    <source>
        <dbReference type="ARBA" id="ARBA00024006"/>
    </source>
</evidence>
<evidence type="ECO:0000256" key="16">
    <source>
        <dbReference type="RuleBase" id="RU003694"/>
    </source>
</evidence>
<dbReference type="Proteomes" id="UP000187367">
    <property type="component" value="Unassembled WGS sequence"/>
</dbReference>
<dbReference type="InterPro" id="IPR000794">
    <property type="entry name" value="Beta-ketoacyl_synthase"/>
</dbReference>
<dbReference type="SUPFAM" id="SSF53901">
    <property type="entry name" value="Thiolase-like"/>
    <property type="match status" value="2"/>
</dbReference>
<dbReference type="SMART" id="SM00825">
    <property type="entry name" value="PKS_KS"/>
    <property type="match status" value="1"/>
</dbReference>
<evidence type="ECO:0000256" key="14">
    <source>
        <dbReference type="PIRNR" id="PIRNR000447"/>
    </source>
</evidence>
<dbReference type="UniPathway" id="UPA00094"/>
<dbReference type="EC" id="2.3.1.179" evidence="3 14"/>
<dbReference type="GO" id="GO:0004315">
    <property type="term" value="F:3-oxoacyl-[acyl-carrier-protein] synthase activity"/>
    <property type="evidence" value="ECO:0007669"/>
    <property type="project" value="UniProtKB-UniRule"/>
</dbReference>
<dbReference type="EMBL" id="MTJL01000036">
    <property type="protein sequence ID" value="OMI01426.1"/>
    <property type="molecule type" value="Genomic_DNA"/>
</dbReference>
<comment type="pathway">
    <text evidence="1 14">Lipid metabolism; fatty acid biosynthesis.</text>
</comment>
<keyword evidence="7" id="KW-0276">Fatty acid metabolism</keyword>
<evidence type="ECO:0000256" key="9">
    <source>
        <dbReference type="ARBA" id="ARBA00023160"/>
    </source>
</evidence>
<evidence type="ECO:0000259" key="17">
    <source>
        <dbReference type="PROSITE" id="PS52004"/>
    </source>
</evidence>
<evidence type="ECO:0000256" key="15">
    <source>
        <dbReference type="PIRSR" id="PIRSR000447-1"/>
    </source>
</evidence>
<dbReference type="RefSeq" id="WP_076760299.1">
    <property type="nucleotide sequence ID" value="NZ_CP133085.1"/>
</dbReference>
<evidence type="ECO:0000256" key="10">
    <source>
        <dbReference type="ARBA" id="ARBA00023315"/>
    </source>
</evidence>
<comment type="catalytic activity">
    <reaction evidence="12 14">
        <text>(9Z)-hexadecenoyl-[ACP] + malonyl-[ACP] + H(+) = 3-oxo-(11Z)-octadecenoyl-[ACP] + holo-[ACP] + CO2</text>
        <dbReference type="Rhea" id="RHEA:55040"/>
        <dbReference type="Rhea" id="RHEA-COMP:9623"/>
        <dbReference type="Rhea" id="RHEA-COMP:9685"/>
        <dbReference type="Rhea" id="RHEA-COMP:10800"/>
        <dbReference type="Rhea" id="RHEA-COMP:14074"/>
        <dbReference type="ChEBI" id="CHEBI:15378"/>
        <dbReference type="ChEBI" id="CHEBI:16526"/>
        <dbReference type="ChEBI" id="CHEBI:64479"/>
        <dbReference type="ChEBI" id="CHEBI:78449"/>
        <dbReference type="ChEBI" id="CHEBI:83989"/>
        <dbReference type="ChEBI" id="CHEBI:138538"/>
        <dbReference type="EC" id="2.3.1.179"/>
    </reaction>
</comment>
<keyword evidence="9 14" id="KW-0275">Fatty acid biosynthesis</keyword>
<dbReference type="Pfam" id="PF00109">
    <property type="entry name" value="ketoacyl-synt"/>
    <property type="match status" value="1"/>
</dbReference>
<evidence type="ECO:0000256" key="2">
    <source>
        <dbReference type="ARBA" id="ARBA00008467"/>
    </source>
</evidence>
<evidence type="ECO:0000256" key="12">
    <source>
        <dbReference type="ARBA" id="ARBA00047318"/>
    </source>
</evidence>
<dbReference type="InterPro" id="IPR016039">
    <property type="entry name" value="Thiolase-like"/>
</dbReference>
<dbReference type="NCBIfam" id="TIGR03150">
    <property type="entry name" value="fabF"/>
    <property type="match status" value="1"/>
</dbReference>
<accession>A0A1R1QDU1</accession>
<keyword evidence="8" id="KW-0443">Lipid metabolism</keyword>
<dbReference type="OrthoDB" id="9808669at2"/>